<keyword evidence="4 7" id="KW-0812">Transmembrane</keyword>
<gene>
    <name evidence="9" type="ORF">GS597_04705</name>
</gene>
<dbReference type="PANTHER" id="PTHR42709">
    <property type="entry name" value="ALKALINE PHOSPHATASE LIKE PROTEIN"/>
    <property type="match status" value="1"/>
</dbReference>
<feature type="transmembrane region" description="Helical" evidence="7">
    <location>
        <begin position="173"/>
        <end position="194"/>
    </location>
</feature>
<keyword evidence="5 7" id="KW-1133">Transmembrane helix</keyword>
<evidence type="ECO:0000256" key="3">
    <source>
        <dbReference type="ARBA" id="ARBA00022475"/>
    </source>
</evidence>
<reference evidence="9" key="1">
    <citation type="submission" date="2019-12" db="EMBL/GenBank/DDBJ databases">
        <title>High-Quality draft genome sequences of three cyanobacteria isolated from the limestone walls of the Old Cathedral of Coimbra.</title>
        <authorList>
            <person name="Tiago I."/>
            <person name="Soares F."/>
            <person name="Portugal A."/>
        </authorList>
    </citation>
    <scope>NUCLEOTIDE SEQUENCE [LARGE SCALE GENOMIC DNA]</scope>
    <source>
        <strain evidence="9">C</strain>
    </source>
</reference>
<feature type="transmembrane region" description="Helical" evidence="7">
    <location>
        <begin position="20"/>
        <end position="49"/>
    </location>
</feature>
<dbReference type="AlphaFoldDB" id="A0A8K2AGZ1"/>
<accession>A0A8K2AGZ1</accession>
<comment type="similarity">
    <text evidence="2">Belongs to the DedA family.</text>
</comment>
<feature type="transmembrane region" description="Helical" evidence="7">
    <location>
        <begin position="116"/>
        <end position="137"/>
    </location>
</feature>
<evidence type="ECO:0000259" key="8">
    <source>
        <dbReference type="Pfam" id="PF09335"/>
    </source>
</evidence>
<dbReference type="Pfam" id="PF09335">
    <property type="entry name" value="VTT_dom"/>
    <property type="match status" value="1"/>
</dbReference>
<dbReference type="GO" id="GO:0005886">
    <property type="term" value="C:plasma membrane"/>
    <property type="evidence" value="ECO:0007669"/>
    <property type="project" value="UniProtKB-SubCell"/>
</dbReference>
<comment type="subcellular location">
    <subcellularLocation>
        <location evidence="1">Cell membrane</location>
        <topology evidence="1">Multi-pass membrane protein</topology>
    </subcellularLocation>
</comment>
<comment type="caution">
    <text evidence="9">The sequence shown here is derived from an EMBL/GenBank/DDBJ whole genome shotgun (WGS) entry which is preliminary data.</text>
</comment>
<feature type="domain" description="VTT" evidence="8">
    <location>
        <begin position="36"/>
        <end position="160"/>
    </location>
</feature>
<feature type="transmembrane region" description="Helical" evidence="7">
    <location>
        <begin position="144"/>
        <end position="167"/>
    </location>
</feature>
<dbReference type="InterPro" id="IPR051311">
    <property type="entry name" value="DedA_domain"/>
</dbReference>
<dbReference type="PANTHER" id="PTHR42709:SF6">
    <property type="entry name" value="UNDECAPRENYL PHOSPHATE TRANSPORTER A"/>
    <property type="match status" value="1"/>
</dbReference>
<keyword evidence="10" id="KW-1185">Reference proteome</keyword>
<evidence type="ECO:0000256" key="4">
    <source>
        <dbReference type="ARBA" id="ARBA00022692"/>
    </source>
</evidence>
<protein>
    <submittedName>
        <fullName evidence="9">DedA family protein</fullName>
    </submittedName>
</protein>
<dbReference type="Proteomes" id="UP000607397">
    <property type="component" value="Unassembled WGS sequence"/>
</dbReference>
<name>A0A8K2AGZ1_9CYAN</name>
<keyword evidence="3" id="KW-1003">Cell membrane</keyword>
<dbReference type="InterPro" id="IPR032816">
    <property type="entry name" value="VTT_dom"/>
</dbReference>
<evidence type="ECO:0000256" key="2">
    <source>
        <dbReference type="ARBA" id="ARBA00010792"/>
    </source>
</evidence>
<dbReference type="RefSeq" id="WP_161824295.1">
    <property type="nucleotide sequence ID" value="NZ_WVIC01000006.1"/>
</dbReference>
<evidence type="ECO:0000256" key="7">
    <source>
        <dbReference type="SAM" id="Phobius"/>
    </source>
</evidence>
<evidence type="ECO:0000256" key="1">
    <source>
        <dbReference type="ARBA" id="ARBA00004651"/>
    </source>
</evidence>
<evidence type="ECO:0000313" key="9">
    <source>
        <dbReference type="EMBL" id="NCJ05820.1"/>
    </source>
</evidence>
<keyword evidence="6 7" id="KW-0472">Membrane</keyword>
<evidence type="ECO:0000256" key="6">
    <source>
        <dbReference type="ARBA" id="ARBA00023136"/>
    </source>
</evidence>
<evidence type="ECO:0000256" key="5">
    <source>
        <dbReference type="ARBA" id="ARBA00022989"/>
    </source>
</evidence>
<sequence>MSWELISLETLQELAQQYGYGAVLLGILLESIGLPLPGEAIVLVGGFLAGQGDLNYGWVLACVIVGASVGNTLGYAVGRYGGWPLLLRIGQMFRMEEARLEDIKKRFAYNAPRAVFLGRFVTLLRIFAGPLAGIVGMPFRQFMFFNIAGALIWATVIVTLAFFAGQIFSLAEIMTWVGELGLVILGGVLAWLAIPPVLRMFRKPVLEQVGDSKAP</sequence>
<evidence type="ECO:0000313" key="10">
    <source>
        <dbReference type="Proteomes" id="UP000607397"/>
    </source>
</evidence>
<dbReference type="EMBL" id="WVIC01000006">
    <property type="protein sequence ID" value="NCJ05820.1"/>
    <property type="molecule type" value="Genomic_DNA"/>
</dbReference>
<organism evidence="9 10">
    <name type="scientific">Petrachloros mirabilis ULC683</name>
    <dbReference type="NCBI Taxonomy" id="2781853"/>
    <lineage>
        <taxon>Bacteria</taxon>
        <taxon>Bacillati</taxon>
        <taxon>Cyanobacteriota</taxon>
        <taxon>Cyanophyceae</taxon>
        <taxon>Synechococcales</taxon>
        <taxon>Petrachlorosaceae</taxon>
        <taxon>Petrachloros</taxon>
        <taxon>Petrachloros mirabilis</taxon>
    </lineage>
</organism>
<feature type="transmembrane region" description="Helical" evidence="7">
    <location>
        <begin position="56"/>
        <end position="77"/>
    </location>
</feature>
<proteinExistence type="inferred from homology"/>